<keyword evidence="1" id="KW-1133">Transmembrane helix</keyword>
<feature type="transmembrane region" description="Helical" evidence="1">
    <location>
        <begin position="25"/>
        <end position="43"/>
    </location>
</feature>
<accession>A0A4R0XEZ6</accession>
<dbReference type="EMBL" id="MWML01000163">
    <property type="protein sequence ID" value="TCG05509.1"/>
    <property type="molecule type" value="Genomic_DNA"/>
</dbReference>
<organism evidence="2 3">
    <name type="scientific">Paraburkholderia steynii</name>
    <dbReference type="NCBI Taxonomy" id="1245441"/>
    <lineage>
        <taxon>Bacteria</taxon>
        <taxon>Pseudomonadati</taxon>
        <taxon>Pseudomonadota</taxon>
        <taxon>Betaproteobacteria</taxon>
        <taxon>Burkholderiales</taxon>
        <taxon>Burkholderiaceae</taxon>
        <taxon>Paraburkholderia</taxon>
    </lineage>
</organism>
<dbReference type="Proteomes" id="UP000294200">
    <property type="component" value="Unassembled WGS sequence"/>
</dbReference>
<keyword evidence="3" id="KW-1185">Reference proteome</keyword>
<gene>
    <name evidence="2" type="ORF">BZM27_33285</name>
</gene>
<comment type="caution">
    <text evidence="2">The sequence shown here is derived from an EMBL/GenBank/DDBJ whole genome shotgun (WGS) entry which is preliminary data.</text>
</comment>
<keyword evidence="1" id="KW-0812">Transmembrane</keyword>
<evidence type="ECO:0000313" key="3">
    <source>
        <dbReference type="Proteomes" id="UP000294200"/>
    </source>
</evidence>
<dbReference type="AlphaFoldDB" id="A0A4R0XEZ6"/>
<name>A0A4R0XEZ6_9BURK</name>
<protein>
    <submittedName>
        <fullName evidence="2">Uncharacterized protein</fullName>
    </submittedName>
</protein>
<keyword evidence="1" id="KW-0472">Membrane</keyword>
<feature type="non-terminal residue" evidence="2">
    <location>
        <position position="62"/>
    </location>
</feature>
<evidence type="ECO:0000313" key="2">
    <source>
        <dbReference type="EMBL" id="TCG05509.1"/>
    </source>
</evidence>
<proteinExistence type="predicted"/>
<reference evidence="2 3" key="1">
    <citation type="submission" date="2017-02" db="EMBL/GenBank/DDBJ databases">
        <title>Paraburkholderia sophoroidis sp. nov. and Paraburkholderia steynii sp. nov. rhizobial symbionts of the fynbos legume Hypocalyptus sophoroides.</title>
        <authorList>
            <person name="Steenkamp E.T."/>
            <person name="Beukes C.W."/>
            <person name="Van Zyl E."/>
            <person name="Avontuur J."/>
            <person name="Chan W.Y."/>
            <person name="Hassen A."/>
            <person name="Palmer M."/>
            <person name="Mthombeni L."/>
            <person name="Phalane F."/>
            <person name="Sereme K."/>
            <person name="Venter S.N."/>
        </authorList>
    </citation>
    <scope>NUCLEOTIDE SEQUENCE [LARGE SCALE GENOMIC DNA]</scope>
    <source>
        <strain evidence="2 3">HC1.1ba</strain>
    </source>
</reference>
<sequence length="62" mass="6825">MGFVAVLVVLAFELASGLGWLLRMWFGLLVIVLASALRCLLFTRCPCAGRHLLFFAAAKKSR</sequence>
<evidence type="ECO:0000256" key="1">
    <source>
        <dbReference type="SAM" id="Phobius"/>
    </source>
</evidence>